<dbReference type="PROSITE" id="PS50297">
    <property type="entry name" value="ANK_REP_REGION"/>
    <property type="match status" value="1"/>
</dbReference>
<dbReference type="PROSITE" id="PS50088">
    <property type="entry name" value="ANK_REPEAT"/>
    <property type="match status" value="1"/>
</dbReference>
<dbReference type="InterPro" id="IPR036770">
    <property type="entry name" value="Ankyrin_rpt-contain_sf"/>
</dbReference>
<dbReference type="OrthoDB" id="1144162at2"/>
<organism evidence="6 8">
    <name type="scientific">Nonlabens ulvanivorans</name>
    <name type="common">Persicivirga ulvanivorans</name>
    <dbReference type="NCBI Taxonomy" id="906888"/>
    <lineage>
        <taxon>Bacteria</taxon>
        <taxon>Pseudomonadati</taxon>
        <taxon>Bacteroidota</taxon>
        <taxon>Flavobacteriia</taxon>
        <taxon>Flavobacteriales</taxon>
        <taxon>Flavobacteriaceae</taxon>
        <taxon>Nonlabens</taxon>
    </lineage>
</organism>
<dbReference type="EMBL" id="BBNT01000001">
    <property type="protein sequence ID" value="GAL73767.1"/>
    <property type="molecule type" value="Genomic_DNA"/>
</dbReference>
<reference evidence="6 8" key="2">
    <citation type="submission" date="2014-07" db="EMBL/GenBank/DDBJ databases">
        <title>Draft genome sequence of Nonlabens ulvanivorans, an ulvan degrading bacterium.</title>
        <authorList>
            <person name="Kopel M."/>
            <person name="Helbert W."/>
            <person name="Henrissat B."/>
            <person name="Doniger T."/>
            <person name="Banin E."/>
        </authorList>
    </citation>
    <scope>NUCLEOTIDE SEQUENCE [LARGE SCALE GENOMIC DNA]</scope>
    <source>
        <strain evidence="6 8">PLR</strain>
    </source>
</reference>
<dbReference type="Pfam" id="PF12796">
    <property type="entry name" value="Ank_2"/>
    <property type="match status" value="1"/>
</dbReference>
<evidence type="ECO:0000313" key="7">
    <source>
        <dbReference type="EMBL" id="PRX15418.1"/>
    </source>
</evidence>
<reference evidence="9 10" key="1">
    <citation type="journal article" date="2014" name="Genome Announc.">
        <title>Draft Genome Sequences of Marine Flavobacterium Nonlabens Strains NR17, NR24, NR27, NR32, NR33, and Ara13.</title>
        <authorList>
            <person name="Nakanishi M."/>
            <person name="Meirelles P."/>
            <person name="Suzuki R."/>
            <person name="Takatani N."/>
            <person name="Mino S."/>
            <person name="Suda W."/>
            <person name="Oshima K."/>
            <person name="Hattori M."/>
            <person name="Ohkuma M."/>
            <person name="Hosokawa M."/>
            <person name="Miyashita K."/>
            <person name="Thompson F.L."/>
            <person name="Niwa A."/>
            <person name="Sawabe T."/>
            <person name="Sawabe T."/>
        </authorList>
    </citation>
    <scope>NUCLEOTIDE SEQUENCE [LARGE SCALE GENOMIC DNA]</scope>
    <source>
        <strain evidence="5">JCM 19275</strain>
        <strain evidence="3">JCM 19296</strain>
        <strain evidence="4">JCM 19314</strain>
        <strain evidence="11">JCM19275</strain>
        <strain evidence="9">JCM19296</strain>
        <strain evidence="10">JCM19314</strain>
    </source>
</reference>
<dbReference type="EMBL" id="BBLG01000001">
    <property type="protein sequence ID" value="GAK74594.1"/>
    <property type="molecule type" value="Genomic_DNA"/>
</dbReference>
<dbReference type="Proteomes" id="UP000028531">
    <property type="component" value="Unassembled WGS sequence"/>
</dbReference>
<dbReference type="SUPFAM" id="SSF48403">
    <property type="entry name" value="Ankyrin repeat"/>
    <property type="match status" value="1"/>
</dbReference>
<evidence type="ECO:0000313" key="8">
    <source>
        <dbReference type="Proteomes" id="UP000028531"/>
    </source>
</evidence>
<sequence length="141" mass="15058">MKKAIFIVALCLGTLASAQTLSMDLTKALKNDDTTAINSLVTDSNKDTCYEVGKSTSSLAQLAIQMDSADVLQFLITQKNIDINNTCNNMTPLMTAVQMGRPHLVSMLLDAGADKSLKLDGKTAMDYATGNNAAAIQKLLK</sequence>
<dbReference type="Gene3D" id="1.25.40.20">
    <property type="entry name" value="Ankyrin repeat-containing domain"/>
    <property type="match status" value="1"/>
</dbReference>
<dbReference type="RefSeq" id="WP_036583560.1">
    <property type="nucleotide sequence ID" value="NZ_CP138994.1"/>
</dbReference>
<dbReference type="EMBL" id="PVNA01000001">
    <property type="protein sequence ID" value="PRX15418.1"/>
    <property type="molecule type" value="Genomic_DNA"/>
</dbReference>
<protein>
    <submittedName>
        <fullName evidence="7">Ankyrin repeat protein</fullName>
    </submittedName>
</protein>
<comment type="caution">
    <text evidence="6">The sequence shown here is derived from an EMBL/GenBank/DDBJ whole genome shotgun (WGS) entry which is preliminary data.</text>
</comment>
<dbReference type="Proteomes" id="UP000029226">
    <property type="component" value="Unassembled WGS sequence"/>
</dbReference>
<dbReference type="AlphaFoldDB" id="A0A084JUE4"/>
<reference evidence="7 12" key="3">
    <citation type="submission" date="2018-03" db="EMBL/GenBank/DDBJ databases">
        <title>Genomic Encyclopedia of Archaeal and Bacterial Type Strains, Phase II (KMG-II): from individual species to whole genera.</title>
        <authorList>
            <person name="Goeker M."/>
        </authorList>
    </citation>
    <scope>NUCLEOTIDE SEQUENCE [LARGE SCALE GENOMIC DNA]</scope>
    <source>
        <strain evidence="7 12">DSM 22727</strain>
    </source>
</reference>
<dbReference type="Proteomes" id="UP000029647">
    <property type="component" value="Unassembled WGS sequence"/>
</dbReference>
<dbReference type="Proteomes" id="UP000028980">
    <property type="component" value="Unassembled WGS sequence"/>
</dbReference>
<evidence type="ECO:0000313" key="3">
    <source>
        <dbReference type="EMBL" id="GAK74594.1"/>
    </source>
</evidence>
<keyword evidence="1" id="KW-0040">ANK repeat</keyword>
<keyword evidence="12" id="KW-1185">Reference proteome</keyword>
<evidence type="ECO:0000313" key="10">
    <source>
        <dbReference type="Proteomes" id="UP000029226"/>
    </source>
</evidence>
<evidence type="ECO:0000313" key="9">
    <source>
        <dbReference type="Proteomes" id="UP000028980"/>
    </source>
</evidence>
<proteinExistence type="predicted"/>
<evidence type="ECO:0000256" key="1">
    <source>
        <dbReference type="PROSITE-ProRule" id="PRU00023"/>
    </source>
</evidence>
<evidence type="ECO:0000313" key="11">
    <source>
        <dbReference type="Proteomes" id="UP000029647"/>
    </source>
</evidence>
<evidence type="ECO:0000313" key="12">
    <source>
        <dbReference type="Proteomes" id="UP000239997"/>
    </source>
</evidence>
<feature type="signal peptide" evidence="2">
    <location>
        <begin position="1"/>
        <end position="18"/>
    </location>
</feature>
<evidence type="ECO:0000256" key="2">
    <source>
        <dbReference type="SAM" id="SignalP"/>
    </source>
</evidence>
<dbReference type="Proteomes" id="UP000239997">
    <property type="component" value="Unassembled WGS sequence"/>
</dbReference>
<keyword evidence="2" id="KW-0732">Signal</keyword>
<dbReference type="InterPro" id="IPR002110">
    <property type="entry name" value="Ankyrin_rpt"/>
</dbReference>
<evidence type="ECO:0000313" key="4">
    <source>
        <dbReference type="EMBL" id="GAK98461.1"/>
    </source>
</evidence>
<evidence type="ECO:0000313" key="5">
    <source>
        <dbReference type="EMBL" id="GAL73767.1"/>
    </source>
</evidence>
<dbReference type="EMBL" id="BBMM01000001">
    <property type="protein sequence ID" value="GAK98461.1"/>
    <property type="molecule type" value="Genomic_DNA"/>
</dbReference>
<feature type="chain" id="PRO_5010405049" evidence="2">
    <location>
        <begin position="19"/>
        <end position="141"/>
    </location>
</feature>
<name>A0A084JUE4_NONUL</name>
<gene>
    <name evidence="6" type="ORF">IL45_10550</name>
    <name evidence="5" type="ORF">JCM19275_2614</name>
    <name evidence="3" type="ORF">JCM19296_172</name>
    <name evidence="4" type="ORF">JCM19314_2492</name>
    <name evidence="7" type="ORF">LY02_00635</name>
</gene>
<evidence type="ECO:0000313" key="6">
    <source>
        <dbReference type="EMBL" id="KEZ92578.1"/>
    </source>
</evidence>
<dbReference type="SMART" id="SM00248">
    <property type="entry name" value="ANK"/>
    <property type="match status" value="2"/>
</dbReference>
<dbReference type="EMBL" id="JPJI01000032">
    <property type="protein sequence ID" value="KEZ92578.1"/>
    <property type="molecule type" value="Genomic_DNA"/>
</dbReference>
<feature type="repeat" description="ANK" evidence="1">
    <location>
        <begin position="88"/>
        <end position="120"/>
    </location>
</feature>
<accession>A0A084JUE4</accession>